<dbReference type="Proteomes" id="UP001212170">
    <property type="component" value="Unassembled WGS sequence"/>
</dbReference>
<dbReference type="EMBL" id="JAMZNK010000060">
    <property type="protein sequence ID" value="MDA6072405.1"/>
    <property type="molecule type" value="Genomic_DNA"/>
</dbReference>
<gene>
    <name evidence="2" type="ORF">NJT12_22525</name>
</gene>
<evidence type="ECO:0000256" key="1">
    <source>
        <dbReference type="SAM" id="MobiDB-lite"/>
    </source>
</evidence>
<evidence type="ECO:0000313" key="3">
    <source>
        <dbReference type="Proteomes" id="UP001212170"/>
    </source>
</evidence>
<organism evidence="2 3">
    <name type="scientific">Flavobacterium azizsancarii</name>
    <dbReference type="NCBI Taxonomy" id="2961580"/>
    <lineage>
        <taxon>Bacteria</taxon>
        <taxon>Pseudomonadati</taxon>
        <taxon>Bacteroidota</taxon>
        <taxon>Flavobacteriia</taxon>
        <taxon>Flavobacteriales</taxon>
        <taxon>Flavobacteriaceae</taxon>
        <taxon>Flavobacterium</taxon>
    </lineage>
</organism>
<proteinExistence type="predicted"/>
<protein>
    <submittedName>
        <fullName evidence="2">RSAM-modified peptide</fullName>
    </submittedName>
</protein>
<name>A0ABT4WIH8_9FLAO</name>
<keyword evidence="3" id="KW-1185">Reference proteome</keyword>
<evidence type="ECO:0000313" key="2">
    <source>
        <dbReference type="EMBL" id="MDA6072405.1"/>
    </source>
</evidence>
<comment type="caution">
    <text evidence="2">The sequence shown here is derived from an EMBL/GenBank/DDBJ whole genome shotgun (WGS) entry which is preliminary data.</text>
</comment>
<feature type="compositionally biased region" description="Basic and acidic residues" evidence="1">
    <location>
        <begin position="17"/>
        <end position="32"/>
    </location>
</feature>
<feature type="region of interest" description="Disordered" evidence="1">
    <location>
        <begin position="17"/>
        <end position="41"/>
    </location>
</feature>
<accession>A0ABT4WIH8</accession>
<reference evidence="2 3" key="1">
    <citation type="journal article" date="2023" name="Chemosphere">
        <title>Whole genome analysis of Flavobacterium aziz-sancarii sp. nov., isolated from Ardley Island (Antarctica), revealed a rich resistome and bioremediation potential.</title>
        <authorList>
            <person name="Otur C."/>
            <person name="Okay S."/>
            <person name="Kurt-Kizildogan A."/>
        </authorList>
    </citation>
    <scope>NUCLEOTIDE SEQUENCE [LARGE SCALE GENOMIC DNA]</scope>
    <source>
        <strain evidence="2 3">AC</strain>
    </source>
</reference>
<sequence>MTTTKLTFKDFEIEKLSKNEQKTVRGGEDSDPLRGNGKGSL</sequence>
<dbReference type="RefSeq" id="WP_271338375.1">
    <property type="nucleotide sequence ID" value="NZ_JAMZNK010000060.1"/>
</dbReference>